<name>A0A502E1G2_9MYCO</name>
<dbReference type="RefSeq" id="WP_140696373.1">
    <property type="nucleotide sequence ID" value="NZ_RCZG01000012.1"/>
</dbReference>
<dbReference type="EMBL" id="RCZG01000012">
    <property type="protein sequence ID" value="TPG31443.1"/>
    <property type="molecule type" value="Genomic_DNA"/>
</dbReference>
<protein>
    <submittedName>
        <fullName evidence="1">Uncharacterized protein</fullName>
    </submittedName>
</protein>
<accession>A0A502E1G2</accession>
<gene>
    <name evidence="1" type="ORF">EAH80_23390</name>
</gene>
<keyword evidence="2" id="KW-1185">Reference proteome</keyword>
<sequence length="93" mass="10063">MAAGVAFVIGVSSQRVDQIVDLGAGQYQVLRVVMGSDRENPALKFIVDKPQGSQDRGTASTMMSWRGGTEVNGWRRRSSIDTAQLLMVPSPPE</sequence>
<dbReference type="AlphaFoldDB" id="A0A502E1G2"/>
<proteinExistence type="predicted"/>
<organism evidence="1 2">
    <name type="scientific">Mycolicibacterium hodleri</name>
    <dbReference type="NCBI Taxonomy" id="49897"/>
    <lineage>
        <taxon>Bacteria</taxon>
        <taxon>Bacillati</taxon>
        <taxon>Actinomycetota</taxon>
        <taxon>Actinomycetes</taxon>
        <taxon>Mycobacteriales</taxon>
        <taxon>Mycobacteriaceae</taxon>
        <taxon>Mycolicibacterium</taxon>
    </lineage>
</organism>
<dbReference type="Proteomes" id="UP000320095">
    <property type="component" value="Unassembled WGS sequence"/>
</dbReference>
<evidence type="ECO:0000313" key="2">
    <source>
        <dbReference type="Proteomes" id="UP000320095"/>
    </source>
</evidence>
<comment type="caution">
    <text evidence="1">The sequence shown here is derived from an EMBL/GenBank/DDBJ whole genome shotgun (WGS) entry which is preliminary data.</text>
</comment>
<evidence type="ECO:0000313" key="1">
    <source>
        <dbReference type="EMBL" id="TPG31443.1"/>
    </source>
</evidence>
<reference evidence="1 2" key="1">
    <citation type="journal article" date="2019" name="Environ. Microbiol.">
        <title>Species interactions and distinct microbial communities in high Arctic permafrost affected cryosols are associated with the CH4 and CO2 gas fluxes.</title>
        <authorList>
            <person name="Altshuler I."/>
            <person name="Hamel J."/>
            <person name="Turney S."/>
            <person name="Magnuson E."/>
            <person name="Levesque R."/>
            <person name="Greer C."/>
            <person name="Whyte L.G."/>
        </authorList>
    </citation>
    <scope>NUCLEOTIDE SEQUENCE [LARGE SCALE GENOMIC DNA]</scope>
    <source>
        <strain evidence="1 2">S5.20</strain>
    </source>
</reference>